<feature type="region of interest" description="Disordered" evidence="2">
    <location>
        <begin position="79"/>
        <end position="121"/>
    </location>
</feature>
<accession>A0A371EUT5</accession>
<dbReference type="EMBL" id="QJKJ01011967">
    <property type="protein sequence ID" value="RDX69771.1"/>
    <property type="molecule type" value="Genomic_DNA"/>
</dbReference>
<feature type="domain" description="CCHC-type" evidence="3">
    <location>
        <begin position="130"/>
        <end position="144"/>
    </location>
</feature>
<evidence type="ECO:0000313" key="5">
    <source>
        <dbReference type="Proteomes" id="UP000257109"/>
    </source>
</evidence>
<keyword evidence="5" id="KW-1185">Reference proteome</keyword>
<feature type="compositionally biased region" description="Basic and acidic residues" evidence="2">
    <location>
        <begin position="90"/>
        <end position="101"/>
    </location>
</feature>
<keyword evidence="1" id="KW-0479">Metal-binding</keyword>
<dbReference type="InterPro" id="IPR001878">
    <property type="entry name" value="Znf_CCHC"/>
</dbReference>
<dbReference type="AlphaFoldDB" id="A0A371EUT5"/>
<sequence length="153" mass="17153">MPPNFRGSITFNITSCDASVEEENSLQEGENDAYTKRVDPILEGPITQNTVKLYHYTFLDDFVHQGTRVESVIKRRLASKRSYPSSFSGLKDRERPRKDRSPNNGSAPSHGQKEETTLPNLSSSKSISIKCFKCLGKGHIASQCLNRRTMVMG</sequence>
<keyword evidence="1" id="KW-0863">Zinc-finger</keyword>
<proteinExistence type="predicted"/>
<evidence type="ECO:0000259" key="3">
    <source>
        <dbReference type="PROSITE" id="PS50158"/>
    </source>
</evidence>
<dbReference type="GO" id="GO:0003676">
    <property type="term" value="F:nucleic acid binding"/>
    <property type="evidence" value="ECO:0007669"/>
    <property type="project" value="InterPro"/>
</dbReference>
<comment type="caution">
    <text evidence="4">The sequence shown here is derived from an EMBL/GenBank/DDBJ whole genome shotgun (WGS) entry which is preliminary data.</text>
</comment>
<reference evidence="4" key="1">
    <citation type="submission" date="2018-05" db="EMBL/GenBank/DDBJ databases">
        <title>Draft genome of Mucuna pruriens seed.</title>
        <authorList>
            <person name="Nnadi N.E."/>
            <person name="Vos R."/>
            <person name="Hasami M.H."/>
            <person name="Devisetty U.K."/>
            <person name="Aguiy J.C."/>
        </authorList>
    </citation>
    <scope>NUCLEOTIDE SEQUENCE [LARGE SCALE GENOMIC DNA]</scope>
    <source>
        <strain evidence="4">JCA_2017</strain>
    </source>
</reference>
<dbReference type="PROSITE" id="PS50158">
    <property type="entry name" value="ZF_CCHC"/>
    <property type="match status" value="1"/>
</dbReference>
<keyword evidence="1" id="KW-0862">Zinc</keyword>
<dbReference type="PANTHER" id="PTHR35046:SF9">
    <property type="entry name" value="RNA-DIRECTED DNA POLYMERASE"/>
    <property type="match status" value="1"/>
</dbReference>
<feature type="non-terminal residue" evidence="4">
    <location>
        <position position="1"/>
    </location>
</feature>
<dbReference type="OrthoDB" id="1194186at2759"/>
<dbReference type="PANTHER" id="PTHR35046">
    <property type="entry name" value="ZINC KNUCKLE (CCHC-TYPE) FAMILY PROTEIN"/>
    <property type="match status" value="1"/>
</dbReference>
<dbReference type="GO" id="GO:0008270">
    <property type="term" value="F:zinc ion binding"/>
    <property type="evidence" value="ECO:0007669"/>
    <property type="project" value="UniProtKB-KW"/>
</dbReference>
<evidence type="ECO:0000256" key="2">
    <source>
        <dbReference type="SAM" id="MobiDB-lite"/>
    </source>
</evidence>
<dbReference type="Proteomes" id="UP000257109">
    <property type="component" value="Unassembled WGS sequence"/>
</dbReference>
<evidence type="ECO:0000313" key="4">
    <source>
        <dbReference type="EMBL" id="RDX69771.1"/>
    </source>
</evidence>
<evidence type="ECO:0000256" key="1">
    <source>
        <dbReference type="PROSITE-ProRule" id="PRU00047"/>
    </source>
</evidence>
<gene>
    <name evidence="4" type="ORF">CR513_51073</name>
</gene>
<name>A0A371EUT5_MUCPR</name>
<dbReference type="SMART" id="SM00343">
    <property type="entry name" value="ZnF_C2HC"/>
    <property type="match status" value="1"/>
</dbReference>
<protein>
    <recommendedName>
        <fullName evidence="3">CCHC-type domain-containing protein</fullName>
    </recommendedName>
</protein>
<organism evidence="4 5">
    <name type="scientific">Mucuna pruriens</name>
    <name type="common">Velvet bean</name>
    <name type="synonym">Dolichos pruriens</name>
    <dbReference type="NCBI Taxonomy" id="157652"/>
    <lineage>
        <taxon>Eukaryota</taxon>
        <taxon>Viridiplantae</taxon>
        <taxon>Streptophyta</taxon>
        <taxon>Embryophyta</taxon>
        <taxon>Tracheophyta</taxon>
        <taxon>Spermatophyta</taxon>
        <taxon>Magnoliopsida</taxon>
        <taxon>eudicotyledons</taxon>
        <taxon>Gunneridae</taxon>
        <taxon>Pentapetalae</taxon>
        <taxon>rosids</taxon>
        <taxon>fabids</taxon>
        <taxon>Fabales</taxon>
        <taxon>Fabaceae</taxon>
        <taxon>Papilionoideae</taxon>
        <taxon>50 kb inversion clade</taxon>
        <taxon>NPAAA clade</taxon>
        <taxon>indigoferoid/millettioid clade</taxon>
        <taxon>Phaseoleae</taxon>
        <taxon>Mucuna</taxon>
    </lineage>
</organism>